<dbReference type="InterPro" id="IPR000160">
    <property type="entry name" value="GGDEF_dom"/>
</dbReference>
<dbReference type="PROSITE" id="PS50887">
    <property type="entry name" value="GGDEF"/>
    <property type="match status" value="1"/>
</dbReference>
<dbReference type="InterPro" id="IPR001633">
    <property type="entry name" value="EAL_dom"/>
</dbReference>
<dbReference type="Pfam" id="PF00990">
    <property type="entry name" value="GGDEF"/>
    <property type="match status" value="1"/>
</dbReference>
<name>A0ABT7AP32_9CYAN</name>
<organism evidence="4 5">
    <name type="scientific">Roseofilum acuticapitatum BLCC-M154</name>
    <dbReference type="NCBI Taxonomy" id="3022444"/>
    <lineage>
        <taxon>Bacteria</taxon>
        <taxon>Bacillati</taxon>
        <taxon>Cyanobacteriota</taxon>
        <taxon>Cyanophyceae</taxon>
        <taxon>Desertifilales</taxon>
        <taxon>Desertifilaceae</taxon>
        <taxon>Roseofilum</taxon>
        <taxon>Roseofilum acuticapitatum</taxon>
    </lineage>
</organism>
<gene>
    <name evidence="4" type="ORF">PMG71_04415</name>
</gene>
<dbReference type="Gene3D" id="3.30.450.40">
    <property type="match status" value="1"/>
</dbReference>
<evidence type="ECO:0000313" key="5">
    <source>
        <dbReference type="Proteomes" id="UP001235303"/>
    </source>
</evidence>
<evidence type="ECO:0000256" key="1">
    <source>
        <dbReference type="SAM" id="Coils"/>
    </source>
</evidence>
<evidence type="ECO:0000259" key="2">
    <source>
        <dbReference type="PROSITE" id="PS50883"/>
    </source>
</evidence>
<dbReference type="SUPFAM" id="SSF141868">
    <property type="entry name" value="EAL domain-like"/>
    <property type="match status" value="1"/>
</dbReference>
<keyword evidence="1" id="KW-0175">Coiled coil</keyword>
<keyword evidence="5" id="KW-1185">Reference proteome</keyword>
<dbReference type="InterPro" id="IPR029787">
    <property type="entry name" value="Nucleotide_cyclase"/>
</dbReference>
<comment type="caution">
    <text evidence="4">The sequence shown here is derived from an EMBL/GenBank/DDBJ whole genome shotgun (WGS) entry which is preliminary data.</text>
</comment>
<dbReference type="InterPro" id="IPR003018">
    <property type="entry name" value="GAF"/>
</dbReference>
<dbReference type="Proteomes" id="UP001235303">
    <property type="component" value="Unassembled WGS sequence"/>
</dbReference>
<protein>
    <submittedName>
        <fullName evidence="4">EAL domain-containing protein</fullName>
    </submittedName>
</protein>
<proteinExistence type="predicted"/>
<dbReference type="Gene3D" id="3.30.70.270">
    <property type="match status" value="1"/>
</dbReference>
<dbReference type="SMART" id="SM00267">
    <property type="entry name" value="GGDEF"/>
    <property type="match status" value="1"/>
</dbReference>
<dbReference type="InterPro" id="IPR035919">
    <property type="entry name" value="EAL_sf"/>
</dbReference>
<feature type="coiled-coil region" evidence="1">
    <location>
        <begin position="175"/>
        <end position="224"/>
    </location>
</feature>
<dbReference type="SMART" id="SM00065">
    <property type="entry name" value="GAF"/>
    <property type="match status" value="1"/>
</dbReference>
<dbReference type="Pfam" id="PF00563">
    <property type="entry name" value="EAL"/>
    <property type="match status" value="1"/>
</dbReference>
<dbReference type="NCBIfam" id="TIGR00254">
    <property type="entry name" value="GGDEF"/>
    <property type="match status" value="1"/>
</dbReference>
<dbReference type="CDD" id="cd01949">
    <property type="entry name" value="GGDEF"/>
    <property type="match status" value="1"/>
</dbReference>
<dbReference type="Pfam" id="PF01590">
    <property type="entry name" value="GAF"/>
    <property type="match status" value="1"/>
</dbReference>
<dbReference type="Gene3D" id="3.20.20.450">
    <property type="entry name" value="EAL domain"/>
    <property type="match status" value="1"/>
</dbReference>
<dbReference type="SUPFAM" id="SSF55073">
    <property type="entry name" value="Nucleotide cyclase"/>
    <property type="match status" value="1"/>
</dbReference>
<dbReference type="PANTHER" id="PTHR33121">
    <property type="entry name" value="CYCLIC DI-GMP PHOSPHODIESTERASE PDEF"/>
    <property type="match status" value="1"/>
</dbReference>
<evidence type="ECO:0000259" key="3">
    <source>
        <dbReference type="PROSITE" id="PS50887"/>
    </source>
</evidence>
<dbReference type="PROSITE" id="PS50883">
    <property type="entry name" value="EAL"/>
    <property type="match status" value="1"/>
</dbReference>
<dbReference type="InterPro" id="IPR029016">
    <property type="entry name" value="GAF-like_dom_sf"/>
</dbReference>
<dbReference type="EMBL" id="JAQOSP010000030">
    <property type="protein sequence ID" value="MDJ1168663.1"/>
    <property type="molecule type" value="Genomic_DNA"/>
</dbReference>
<dbReference type="CDD" id="cd01948">
    <property type="entry name" value="EAL"/>
    <property type="match status" value="1"/>
</dbReference>
<sequence>MLDPEYHIRLLQGVTQATHCLLTLSDRHEAMHVALAHIGEALAIDRVYVFQNHADPVTQSLLASQWWEWTPELISLPFNNLELQNLSYTTVLRRWYDGLSQGKPITGYLDELPEWEKQFLGDRQVCSLLVLPIFAHEQFWGFIEFDDCQTNRRWTAEEIEILTTVADCFGGAIAHHRAEAELNHIQTKLEAAIEERTFKLRAAVKQLQAEIDKKEKIATQLRYNAYHDPLTGLPNRTLFMDQLQKAIEEAQVCKEYKFAILFLDLDRFKVVNDTLGHTIGDRLLIELSKRLDAVIEKQFHLSAEQTLIAHLGSDEFAILLTNISDWTQANQLAECIHQNMAYPFSVNGHQILSTVSIGIALSSTTYERPEQVLRDADIVMYHAKSKGRARYEVFDLETHTRVMNQLKLENDLRRAVQLLEKPETLKDNQFIVYYQPITCLKTGEIAGFEALLRWQHPELGMVSPMQFIPIAEETGLIALLGQWVLEEACNQLRIWENNGHHRLTMAVNLSGCQLSRPDLLEKIDQIIHQSQIHANHLKLEITESMIINNADYVNQVLSQLKERSIKLCMDDFGTGYSSLSYLHRFPLDILKIDKSFVSNMGENGEQSDIVRTIINLAHHLKMEVIAEGVETLGQLKILSELGCEWGQGYFFSRPIDSTKVLDLLGNQNLPWLGF</sequence>
<dbReference type="InterPro" id="IPR043128">
    <property type="entry name" value="Rev_trsase/Diguanyl_cyclase"/>
</dbReference>
<dbReference type="InterPro" id="IPR050706">
    <property type="entry name" value="Cyclic-di-GMP_PDE-like"/>
</dbReference>
<dbReference type="SMART" id="SM00052">
    <property type="entry name" value="EAL"/>
    <property type="match status" value="1"/>
</dbReference>
<dbReference type="SUPFAM" id="SSF55781">
    <property type="entry name" value="GAF domain-like"/>
    <property type="match status" value="1"/>
</dbReference>
<feature type="domain" description="EAL" evidence="2">
    <location>
        <begin position="405"/>
        <end position="668"/>
    </location>
</feature>
<dbReference type="PANTHER" id="PTHR33121:SF70">
    <property type="entry name" value="SIGNALING PROTEIN YKOW"/>
    <property type="match status" value="1"/>
</dbReference>
<evidence type="ECO:0000313" key="4">
    <source>
        <dbReference type="EMBL" id="MDJ1168663.1"/>
    </source>
</evidence>
<reference evidence="4 5" key="1">
    <citation type="submission" date="2023-01" db="EMBL/GenBank/DDBJ databases">
        <title>Novel diversity within Roseofilum (Cyanobacteria; Desertifilaceae) from marine benthic mats with descriptions of four novel species.</title>
        <authorList>
            <person name="Wang Y."/>
            <person name="Berthold D.E."/>
            <person name="Hu J."/>
            <person name="Lefler F.W."/>
            <person name="Laughinghouse H.D. IV."/>
        </authorList>
    </citation>
    <scope>NUCLEOTIDE SEQUENCE [LARGE SCALE GENOMIC DNA]</scope>
    <source>
        <strain evidence="4 5">BLCC-M154</strain>
    </source>
</reference>
<feature type="domain" description="GGDEF" evidence="3">
    <location>
        <begin position="256"/>
        <end position="396"/>
    </location>
</feature>
<accession>A0ABT7AP32</accession>
<dbReference type="RefSeq" id="WP_283752425.1">
    <property type="nucleotide sequence ID" value="NZ_JAQOSP010000030.1"/>
</dbReference>